<organism evidence="2 3">
    <name type="scientific">Purpureocillium lilacinum</name>
    <name type="common">Paecilomyces lilacinus</name>
    <dbReference type="NCBI Taxonomy" id="33203"/>
    <lineage>
        <taxon>Eukaryota</taxon>
        <taxon>Fungi</taxon>
        <taxon>Dikarya</taxon>
        <taxon>Ascomycota</taxon>
        <taxon>Pezizomycotina</taxon>
        <taxon>Sordariomycetes</taxon>
        <taxon>Hypocreomycetidae</taxon>
        <taxon>Hypocreales</taxon>
        <taxon>Ophiocordycipitaceae</taxon>
        <taxon>Purpureocillium</taxon>
    </lineage>
</organism>
<gene>
    <name evidence="2" type="ORF">PCL_00616</name>
</gene>
<dbReference type="Proteomes" id="UP000245956">
    <property type="component" value="Unassembled WGS sequence"/>
</dbReference>
<reference evidence="2 3" key="1">
    <citation type="journal article" date="2016" name="Front. Microbiol.">
        <title>Genome and transcriptome sequences reveal the specific parasitism of the nematophagous Purpureocillium lilacinum 36-1.</title>
        <authorList>
            <person name="Xie J."/>
            <person name="Li S."/>
            <person name="Mo C."/>
            <person name="Xiao X."/>
            <person name="Peng D."/>
            <person name="Wang G."/>
            <person name="Xiao Y."/>
        </authorList>
    </citation>
    <scope>NUCLEOTIDE SEQUENCE [LARGE SCALE GENOMIC DNA]</scope>
    <source>
        <strain evidence="2 3">36-1</strain>
    </source>
</reference>
<evidence type="ECO:0000313" key="3">
    <source>
        <dbReference type="Proteomes" id="UP000245956"/>
    </source>
</evidence>
<evidence type="ECO:0000256" key="1">
    <source>
        <dbReference type="SAM" id="MobiDB-lite"/>
    </source>
</evidence>
<protein>
    <submittedName>
        <fullName evidence="2">Uncharacterized protein</fullName>
    </submittedName>
</protein>
<dbReference type="AlphaFoldDB" id="A0A2U3E5F0"/>
<comment type="caution">
    <text evidence="2">The sequence shown here is derived from an EMBL/GenBank/DDBJ whole genome shotgun (WGS) entry which is preliminary data.</text>
</comment>
<sequence>MRRVQCVRVDVRIPIRRDCRAEIGNRAISLAQAATQCQGKPAKTGIRDILSRSPSPSPAPTTRPRPDYCTPRFGLPTSAPPARAAGLGAMALLRIAVPAE</sequence>
<name>A0A2U3E5F0_PURLI</name>
<accession>A0A2U3E5F0</accession>
<evidence type="ECO:0000313" key="2">
    <source>
        <dbReference type="EMBL" id="PWI69704.1"/>
    </source>
</evidence>
<proteinExistence type="predicted"/>
<feature type="region of interest" description="Disordered" evidence="1">
    <location>
        <begin position="39"/>
        <end position="68"/>
    </location>
</feature>
<dbReference type="EMBL" id="LCWV01000011">
    <property type="protein sequence ID" value="PWI69704.1"/>
    <property type="molecule type" value="Genomic_DNA"/>
</dbReference>